<keyword evidence="2" id="KW-0808">Transferase</keyword>
<dbReference type="SUPFAM" id="SSF55729">
    <property type="entry name" value="Acyl-CoA N-acyltransferases (Nat)"/>
    <property type="match status" value="1"/>
</dbReference>
<dbReference type="Pfam" id="PF13302">
    <property type="entry name" value="Acetyltransf_3"/>
    <property type="match status" value="1"/>
</dbReference>
<organism evidence="2 3">
    <name type="scientific">Treponema pedis</name>
    <dbReference type="NCBI Taxonomy" id="409322"/>
    <lineage>
        <taxon>Bacteria</taxon>
        <taxon>Pseudomonadati</taxon>
        <taxon>Spirochaetota</taxon>
        <taxon>Spirochaetia</taxon>
        <taxon>Spirochaetales</taxon>
        <taxon>Treponemataceae</taxon>
        <taxon>Treponema</taxon>
    </lineage>
</organism>
<accession>A0A7S6WP65</accession>
<gene>
    <name evidence="2" type="ORF">IFE08_13325</name>
</gene>
<reference evidence="2 3" key="1">
    <citation type="submission" date="2020-09" db="EMBL/GenBank/DDBJ databases">
        <title>Characterization of Treponema spp. from bovine digital dermatitis in Korea.</title>
        <authorList>
            <person name="Espiritu H.M."/>
            <person name="Cho Y.I."/>
            <person name="Mamuad L."/>
        </authorList>
    </citation>
    <scope>NUCLEOTIDE SEQUENCE [LARGE SCALE GENOMIC DNA]</scope>
    <source>
        <strain evidence="2 3">KS1</strain>
    </source>
</reference>
<evidence type="ECO:0000259" key="1">
    <source>
        <dbReference type="PROSITE" id="PS51186"/>
    </source>
</evidence>
<dbReference type="AlphaFoldDB" id="A0A7S6WP65"/>
<dbReference type="InterPro" id="IPR016181">
    <property type="entry name" value="Acyl_CoA_acyltransferase"/>
</dbReference>
<evidence type="ECO:0000313" key="3">
    <source>
        <dbReference type="Proteomes" id="UP000593915"/>
    </source>
</evidence>
<dbReference type="PROSITE" id="PS51186">
    <property type="entry name" value="GNAT"/>
    <property type="match status" value="1"/>
</dbReference>
<dbReference type="GO" id="GO:0016747">
    <property type="term" value="F:acyltransferase activity, transferring groups other than amino-acyl groups"/>
    <property type="evidence" value="ECO:0007669"/>
    <property type="project" value="InterPro"/>
</dbReference>
<dbReference type="RefSeq" id="WP_194076197.1">
    <property type="nucleotide sequence ID" value="NZ_CP061839.1"/>
</dbReference>
<dbReference type="PANTHER" id="PTHR43792:SF1">
    <property type="entry name" value="N-ACETYLTRANSFERASE DOMAIN-CONTAINING PROTEIN"/>
    <property type="match status" value="1"/>
</dbReference>
<protein>
    <submittedName>
        <fullName evidence="2">GNAT family N-acetyltransferase</fullName>
    </submittedName>
</protein>
<dbReference type="Proteomes" id="UP000593915">
    <property type="component" value="Chromosome"/>
</dbReference>
<proteinExistence type="predicted"/>
<feature type="domain" description="N-acetyltransferase" evidence="1">
    <location>
        <begin position="34"/>
        <end position="175"/>
    </location>
</feature>
<dbReference type="EMBL" id="CP061839">
    <property type="protein sequence ID" value="QOW60748.1"/>
    <property type="molecule type" value="Genomic_DNA"/>
</dbReference>
<dbReference type="InterPro" id="IPR000182">
    <property type="entry name" value="GNAT_dom"/>
</dbReference>
<dbReference type="Gene3D" id="3.40.630.30">
    <property type="match status" value="1"/>
</dbReference>
<name>A0A7S6WP65_9SPIR</name>
<dbReference type="PANTHER" id="PTHR43792">
    <property type="entry name" value="GNAT FAMILY, PUTATIVE (AFU_ORTHOLOGUE AFUA_3G00765)-RELATED-RELATED"/>
    <property type="match status" value="1"/>
</dbReference>
<evidence type="ECO:0000313" key="2">
    <source>
        <dbReference type="EMBL" id="QOW60748.1"/>
    </source>
</evidence>
<dbReference type="InterPro" id="IPR051531">
    <property type="entry name" value="N-acetyltransferase"/>
</dbReference>
<sequence>MNKRFSTLRLDIKDMTFFDCDYAAKEWGDKEAGKYLADMPYKNGDELREILREELSCPESWKDDFYFSVFKKDTNIIIGTACVFTEKNKGKDIWGIGYTIAKTEWKKGYATELISGLIDFIKLQDGKIVTSLVAKDNIGSLRACYKNGMKKFIKTCFKKKCTSIEYEAYELRKNI</sequence>